<comment type="caution">
    <text evidence="1">The sequence shown here is derived from an EMBL/GenBank/DDBJ whole genome shotgun (WGS) entry which is preliminary data.</text>
</comment>
<reference evidence="1 2" key="1">
    <citation type="submission" date="2019-03" db="EMBL/GenBank/DDBJ databases">
        <title>Genomic Encyclopedia of Type Strains, Phase III (KMG-III): the genomes of soil and plant-associated and newly described type strains.</title>
        <authorList>
            <person name="Whitman W."/>
        </authorList>
    </citation>
    <scope>NUCLEOTIDE SEQUENCE [LARGE SCALE GENOMIC DNA]</scope>
    <source>
        <strain evidence="1 2">CGMCC 1.10957</strain>
    </source>
</reference>
<proteinExistence type="predicted"/>
<protein>
    <submittedName>
        <fullName evidence="1">Uncharacterized protein</fullName>
    </submittedName>
</protein>
<gene>
    <name evidence="1" type="ORF">A8975_1767</name>
</gene>
<organism evidence="1 2">
    <name type="scientific">Meridianimaribacter flavus</name>
    <dbReference type="NCBI Taxonomy" id="571115"/>
    <lineage>
        <taxon>Bacteria</taxon>
        <taxon>Pseudomonadati</taxon>
        <taxon>Bacteroidota</taxon>
        <taxon>Flavobacteriia</taxon>
        <taxon>Flavobacteriales</taxon>
        <taxon>Flavobacteriaceae</taxon>
        <taxon>Meridianimaribacter</taxon>
    </lineage>
</organism>
<sequence length="143" mass="16339">MKKVSFKNRIALCLVFVFLLPMLSWSQKRIKPPKRASKVESVDAFVNNTFELYHKVFVYDSLVNAGVEIPAEIEDELVEHAEQDVDSLLQIVPDLIDDISDAPFMRQAKATLNLNKAKKALKYCGITIKTYFVGTKEEEDEKE</sequence>
<dbReference type="Proteomes" id="UP000294930">
    <property type="component" value="Unassembled WGS sequence"/>
</dbReference>
<evidence type="ECO:0000313" key="2">
    <source>
        <dbReference type="Proteomes" id="UP000294930"/>
    </source>
</evidence>
<dbReference type="RefSeq" id="WP_131508503.1">
    <property type="nucleotide sequence ID" value="NZ_SOQZ01000003.1"/>
</dbReference>
<keyword evidence="2" id="KW-1185">Reference proteome</keyword>
<accession>A0ABY2G6Z2</accession>
<name>A0ABY2G6Z2_9FLAO</name>
<evidence type="ECO:0000313" key="1">
    <source>
        <dbReference type="EMBL" id="TDY11927.1"/>
    </source>
</evidence>
<dbReference type="EMBL" id="SOQZ01000003">
    <property type="protein sequence ID" value="TDY11927.1"/>
    <property type="molecule type" value="Genomic_DNA"/>
</dbReference>